<evidence type="ECO:0000313" key="1">
    <source>
        <dbReference type="EMBL" id="RQM38328.1"/>
    </source>
</evidence>
<name>A0A3N6RYU1_9GAMM</name>
<gene>
    <name evidence="1" type="ORF">EB241_11365</name>
</gene>
<accession>A0A3N6RYU1</accession>
<dbReference type="Proteomes" id="UP000279457">
    <property type="component" value="Unassembled WGS sequence"/>
</dbReference>
<reference evidence="1 2" key="1">
    <citation type="submission" date="2018-10" db="EMBL/GenBank/DDBJ databases">
        <title>Draft genome sequence for the type isolate of Erwinia psidii, agent causal of bacterial blight in guava (Psidium guajava) and wilt and die-back of Eucalyptus spp.</title>
        <authorList>
            <person name="Hermenegildo P.S."/>
            <person name="Santos S.A."/>
            <person name="Guimaraes L.M.S."/>
            <person name="Vidigal P.M.P."/>
            <person name="Pereira I.C."/>
            <person name="Badel J.L."/>
            <person name="Alfenas-Zerbini P."/>
            <person name="Ferreira M.A.S.V."/>
            <person name="Alfenas A.C."/>
        </authorList>
    </citation>
    <scope>NUCLEOTIDE SEQUENCE [LARGE SCALE GENOMIC DNA]</scope>
    <source>
        <strain evidence="1 2">IBSBF 435</strain>
    </source>
</reference>
<comment type="caution">
    <text evidence="1">The sequence shown here is derived from an EMBL/GenBank/DDBJ whole genome shotgun (WGS) entry which is preliminary data.</text>
</comment>
<keyword evidence="2" id="KW-1185">Reference proteome</keyword>
<organism evidence="1 2">
    <name type="scientific">Erwinia psidii</name>
    <dbReference type="NCBI Taxonomy" id="69224"/>
    <lineage>
        <taxon>Bacteria</taxon>
        <taxon>Pseudomonadati</taxon>
        <taxon>Pseudomonadota</taxon>
        <taxon>Gammaproteobacteria</taxon>
        <taxon>Enterobacterales</taxon>
        <taxon>Erwiniaceae</taxon>
        <taxon>Erwinia</taxon>
    </lineage>
</organism>
<protein>
    <submittedName>
        <fullName evidence="1">Uncharacterized protein</fullName>
    </submittedName>
</protein>
<dbReference type="EMBL" id="RHHM01000007">
    <property type="protein sequence ID" value="RQM38328.1"/>
    <property type="molecule type" value="Genomic_DNA"/>
</dbReference>
<dbReference type="AlphaFoldDB" id="A0A3N6RYU1"/>
<proteinExistence type="predicted"/>
<sequence>MVQRLRERFHTLTLFQGKGLIAALKIACVIPHKRLDNQVVMNLTSRKGPGLDPPLKMNPVKTLTEVTTYIFHRLIDISHF</sequence>
<evidence type="ECO:0000313" key="2">
    <source>
        <dbReference type="Proteomes" id="UP000279457"/>
    </source>
</evidence>